<gene>
    <name evidence="1" type="ordered locus">Msil_1439</name>
</gene>
<evidence type="ECO:0000313" key="1">
    <source>
        <dbReference type="EMBL" id="ACK50403.1"/>
    </source>
</evidence>
<protein>
    <submittedName>
        <fullName evidence="1">Uncharacterized protein</fullName>
    </submittedName>
</protein>
<dbReference type="AlphaFoldDB" id="B8ESR8"/>
<dbReference type="EMBL" id="CP001280">
    <property type="protein sequence ID" value="ACK50403.1"/>
    <property type="molecule type" value="Genomic_DNA"/>
</dbReference>
<keyword evidence="2" id="KW-1185">Reference proteome</keyword>
<dbReference type="HOGENOM" id="CLU_803661_0_0_5"/>
<evidence type="ECO:0000313" key="2">
    <source>
        <dbReference type="Proteomes" id="UP000002257"/>
    </source>
</evidence>
<dbReference type="eggNOG" id="ENOG5033VN8">
    <property type="taxonomic scope" value="Bacteria"/>
</dbReference>
<reference evidence="1 2" key="1">
    <citation type="journal article" date="2010" name="J. Bacteriol.">
        <title>Complete genome sequence of the aerobic facultative methanotroph Methylocella silvestris BL2.</title>
        <authorList>
            <person name="Chen Y."/>
            <person name="Crombie A."/>
            <person name="Rahman M.T."/>
            <person name="Dedysh S.N."/>
            <person name="Liesack W."/>
            <person name="Stott M.B."/>
            <person name="Alam M."/>
            <person name="Theisen A.R."/>
            <person name="Murrell J.C."/>
            <person name="Dunfield P.F."/>
        </authorList>
    </citation>
    <scope>NUCLEOTIDE SEQUENCE [LARGE SCALE GENOMIC DNA]</scope>
    <source>
        <strain evidence="2">DSM 15510 / CIP 108128 / LMG 27833 / NCIMB 13906 / BL2</strain>
    </source>
</reference>
<dbReference type="Proteomes" id="UP000002257">
    <property type="component" value="Chromosome"/>
</dbReference>
<accession>B8ESR8</accession>
<proteinExistence type="predicted"/>
<organism evidence="1 2">
    <name type="scientific">Methylocella silvestris (strain DSM 15510 / CIP 108128 / LMG 27833 / NCIMB 13906 / BL2)</name>
    <dbReference type="NCBI Taxonomy" id="395965"/>
    <lineage>
        <taxon>Bacteria</taxon>
        <taxon>Pseudomonadati</taxon>
        <taxon>Pseudomonadota</taxon>
        <taxon>Alphaproteobacteria</taxon>
        <taxon>Hyphomicrobiales</taxon>
        <taxon>Beijerinckiaceae</taxon>
        <taxon>Methylocella</taxon>
    </lineage>
</organism>
<sequence>MQMRFAITRIFCFFDNAIQLIARWLRTLSALLLFEPARSRLWYARPSIAALALLGIALLGAALDAAHAADLRLICPGDGSSVPVTEPMLEDQSTGLRTTFTDPQLKAVATETCSPGNVAGANSVVKITNKRDVSIFVSFTTSNHKQGPIIWGGGCEKLLPASASSAGAIGGVMIRKGVTCTAKVNNNAVSSRFCAALDRPPADCYNAQANHQTMVETIFEPGSNPGCFNKGYCVWFDISVIPSTCTDDLWKLNQCANTGGASYNLPVSVACGSKPVYTCQGPTSGKYGSANYPANCGNPDATCSGTPACLNAYFYPMFDPPENKYQPNTVCLGGQTLTLTFLPGQ</sequence>
<dbReference type="KEGG" id="msl:Msil_1439"/>
<name>B8ESR8_METSB</name>
<dbReference type="STRING" id="395965.Msil_1439"/>